<feature type="chain" id="PRO_5038760575" evidence="2">
    <location>
        <begin position="25"/>
        <end position="196"/>
    </location>
</feature>
<evidence type="ECO:0000256" key="2">
    <source>
        <dbReference type="SAM" id="SignalP"/>
    </source>
</evidence>
<dbReference type="RefSeq" id="WP_275417656.1">
    <property type="nucleotide sequence ID" value="NZ_CP106878.1"/>
</dbReference>
<protein>
    <submittedName>
        <fullName evidence="3">Uncharacterized protein</fullName>
    </submittedName>
</protein>
<evidence type="ECO:0000313" key="4">
    <source>
        <dbReference type="Proteomes" id="UP001164718"/>
    </source>
</evidence>
<reference evidence="3" key="1">
    <citation type="submission" date="2022-09" db="EMBL/GenBank/DDBJ databases">
        <title>Complete Genomes of Fervidibacillus albus and Fervidibacillus halotolerans isolated from tidal flat sediments.</title>
        <authorList>
            <person name="Kwon K.K."/>
            <person name="Yang S.-H."/>
            <person name="Park M.J."/>
            <person name="Oh H.-M."/>
        </authorList>
    </citation>
    <scope>NUCLEOTIDE SEQUENCE</scope>
    <source>
        <strain evidence="3">MEBiC13591</strain>
    </source>
</reference>
<dbReference type="EMBL" id="CP106878">
    <property type="protein sequence ID" value="WAA09874.1"/>
    <property type="molecule type" value="Genomic_DNA"/>
</dbReference>
<dbReference type="PROSITE" id="PS51257">
    <property type="entry name" value="PROKAR_LIPOPROTEIN"/>
    <property type="match status" value="1"/>
</dbReference>
<dbReference type="Proteomes" id="UP001164718">
    <property type="component" value="Chromosome"/>
</dbReference>
<proteinExistence type="predicted"/>
<organism evidence="3 4">
    <name type="scientific">Fervidibacillus albus</name>
    <dbReference type="NCBI Taxonomy" id="2980026"/>
    <lineage>
        <taxon>Bacteria</taxon>
        <taxon>Bacillati</taxon>
        <taxon>Bacillota</taxon>
        <taxon>Bacilli</taxon>
        <taxon>Bacillales</taxon>
        <taxon>Bacillaceae</taxon>
        <taxon>Fervidibacillus</taxon>
    </lineage>
</organism>
<name>A0A9E8LUK6_9BACI</name>
<sequence>MRGKAFTLSSAIVFFLFGCSNGSASLTDEQILHVSHESLRTIPIDEKALEPWEDYFAMLKEETADIGGKENESETPPAEQKGGPVQQPDDGFEATDVDLTFENGVYFLGSEFFNRIEVIDGVETIQNPDNILVMANKRLYLPSTYRPSDLVLPNVPFVFQNVEQNYLRKEAAAALEKMFTDAKKDGLTLIARSGFR</sequence>
<evidence type="ECO:0000256" key="1">
    <source>
        <dbReference type="SAM" id="MobiDB-lite"/>
    </source>
</evidence>
<dbReference type="InterPro" id="IPR009045">
    <property type="entry name" value="Zn_M74/Hedgehog-like"/>
</dbReference>
<evidence type="ECO:0000313" key="3">
    <source>
        <dbReference type="EMBL" id="WAA09874.1"/>
    </source>
</evidence>
<dbReference type="KEGG" id="faf:OE104_00375"/>
<gene>
    <name evidence="3" type="ORF">OE104_00375</name>
</gene>
<dbReference type="Gene3D" id="3.30.1380.10">
    <property type="match status" value="1"/>
</dbReference>
<dbReference type="AlphaFoldDB" id="A0A9E8LUK6"/>
<keyword evidence="4" id="KW-1185">Reference proteome</keyword>
<keyword evidence="2" id="KW-0732">Signal</keyword>
<feature type="signal peptide" evidence="2">
    <location>
        <begin position="1"/>
        <end position="24"/>
    </location>
</feature>
<accession>A0A9E8LUK6</accession>
<dbReference type="SUPFAM" id="SSF55166">
    <property type="entry name" value="Hedgehog/DD-peptidase"/>
    <property type="match status" value="1"/>
</dbReference>
<feature type="region of interest" description="Disordered" evidence="1">
    <location>
        <begin position="66"/>
        <end position="92"/>
    </location>
</feature>